<reference evidence="2 3" key="1">
    <citation type="journal article" date="2023" name="Sci. Data">
        <title>Genome assembly of the Korean intertidal mud-creeper Batillaria attramentaria.</title>
        <authorList>
            <person name="Patra A.K."/>
            <person name="Ho P.T."/>
            <person name="Jun S."/>
            <person name="Lee S.J."/>
            <person name="Kim Y."/>
            <person name="Won Y.J."/>
        </authorList>
    </citation>
    <scope>NUCLEOTIDE SEQUENCE [LARGE SCALE GENOMIC DNA]</scope>
    <source>
        <strain evidence="2">Wonlab-2016</strain>
    </source>
</reference>
<gene>
    <name evidence="2" type="ORF">BaRGS_00017519</name>
</gene>
<dbReference type="AlphaFoldDB" id="A0ABD0KVS1"/>
<comment type="caution">
    <text evidence="2">The sequence shown here is derived from an EMBL/GenBank/DDBJ whole genome shotgun (WGS) entry which is preliminary data.</text>
</comment>
<accession>A0ABD0KVS1</accession>
<evidence type="ECO:0000313" key="3">
    <source>
        <dbReference type="Proteomes" id="UP001519460"/>
    </source>
</evidence>
<feature type="region of interest" description="Disordered" evidence="1">
    <location>
        <begin position="1"/>
        <end position="27"/>
    </location>
</feature>
<proteinExistence type="predicted"/>
<evidence type="ECO:0000313" key="2">
    <source>
        <dbReference type="EMBL" id="KAK7491248.1"/>
    </source>
</evidence>
<dbReference type="EMBL" id="JACVVK020000117">
    <property type="protein sequence ID" value="KAK7491248.1"/>
    <property type="molecule type" value="Genomic_DNA"/>
</dbReference>
<evidence type="ECO:0000256" key="1">
    <source>
        <dbReference type="SAM" id="MobiDB-lite"/>
    </source>
</evidence>
<organism evidence="2 3">
    <name type="scientific">Batillaria attramentaria</name>
    <dbReference type="NCBI Taxonomy" id="370345"/>
    <lineage>
        <taxon>Eukaryota</taxon>
        <taxon>Metazoa</taxon>
        <taxon>Spiralia</taxon>
        <taxon>Lophotrochozoa</taxon>
        <taxon>Mollusca</taxon>
        <taxon>Gastropoda</taxon>
        <taxon>Caenogastropoda</taxon>
        <taxon>Sorbeoconcha</taxon>
        <taxon>Cerithioidea</taxon>
        <taxon>Batillariidae</taxon>
        <taxon>Batillaria</taxon>
    </lineage>
</organism>
<keyword evidence="3" id="KW-1185">Reference proteome</keyword>
<sequence length="86" mass="10074">RDRSTPPPSTVTSQPRRQARCQRKGDRKKVVRSHFEFGHTYIEAVRSWIGTDENKDIRAWTYILIPLKPFTDVSLFLTLLKPFTDV</sequence>
<dbReference type="Proteomes" id="UP001519460">
    <property type="component" value="Unassembled WGS sequence"/>
</dbReference>
<feature type="non-terminal residue" evidence="2">
    <location>
        <position position="86"/>
    </location>
</feature>
<name>A0ABD0KVS1_9CAEN</name>
<protein>
    <submittedName>
        <fullName evidence="2">Uncharacterized protein</fullName>
    </submittedName>
</protein>
<feature type="compositionally biased region" description="Basic residues" evidence="1">
    <location>
        <begin position="17"/>
        <end position="27"/>
    </location>
</feature>
<feature type="non-terminal residue" evidence="2">
    <location>
        <position position="1"/>
    </location>
</feature>